<organism evidence="1 2">
    <name type="scientific">Paractinoplanes bogorensis</name>
    <dbReference type="NCBI Taxonomy" id="1610840"/>
    <lineage>
        <taxon>Bacteria</taxon>
        <taxon>Bacillati</taxon>
        <taxon>Actinomycetota</taxon>
        <taxon>Actinomycetes</taxon>
        <taxon>Micromonosporales</taxon>
        <taxon>Micromonosporaceae</taxon>
        <taxon>Paractinoplanes</taxon>
    </lineage>
</organism>
<dbReference type="EMBL" id="JAHKKG010000011">
    <property type="protein sequence ID" value="MBU2668329.1"/>
    <property type="molecule type" value="Genomic_DNA"/>
</dbReference>
<sequence length="102" mass="10875">MSDVYIDSEGVRRHASMVDEAGRMCDEATAGAQYIDLHDEVYGILCSPLVLPLVQPLQDWAISELKNGADATAHVAELLRAVAADADTTDGNAARMIKESGS</sequence>
<evidence type="ECO:0000313" key="1">
    <source>
        <dbReference type="EMBL" id="MBU2668329.1"/>
    </source>
</evidence>
<evidence type="ECO:0000313" key="2">
    <source>
        <dbReference type="Proteomes" id="UP001519654"/>
    </source>
</evidence>
<proteinExistence type="predicted"/>
<accession>A0ABS5Z033</accession>
<protein>
    <submittedName>
        <fullName evidence="1">Uncharacterized protein</fullName>
    </submittedName>
</protein>
<reference evidence="1 2" key="1">
    <citation type="submission" date="2021-06" db="EMBL/GenBank/DDBJ databases">
        <title>Actinoplanes lichenicola sp. nov., and Actinoplanes ovalisporus sp. nov., isolated from lichen in Thailand.</title>
        <authorList>
            <person name="Saeng-In P."/>
            <person name="Kanchanasin P."/>
            <person name="Yuki M."/>
            <person name="Kudo T."/>
            <person name="Ohkuma M."/>
            <person name="Phongsopitanun W."/>
            <person name="Tanasupawat S."/>
        </authorList>
    </citation>
    <scope>NUCLEOTIDE SEQUENCE [LARGE SCALE GENOMIC DNA]</scope>
    <source>
        <strain evidence="1 2">NBRC 110975</strain>
    </source>
</reference>
<gene>
    <name evidence="1" type="ORF">KOI35_32935</name>
</gene>
<name>A0ABS5Z033_9ACTN</name>
<keyword evidence="2" id="KW-1185">Reference proteome</keyword>
<dbReference type="RefSeq" id="WP_215792592.1">
    <property type="nucleotide sequence ID" value="NZ_JAHKKG010000011.1"/>
</dbReference>
<dbReference type="Proteomes" id="UP001519654">
    <property type="component" value="Unassembled WGS sequence"/>
</dbReference>
<comment type="caution">
    <text evidence="1">The sequence shown here is derived from an EMBL/GenBank/DDBJ whole genome shotgun (WGS) entry which is preliminary data.</text>
</comment>